<gene>
    <name evidence="3" type="ORF">UT39_C0011G0017</name>
</gene>
<evidence type="ECO:0000256" key="1">
    <source>
        <dbReference type="SAM" id="Phobius"/>
    </source>
</evidence>
<evidence type="ECO:0000259" key="2">
    <source>
        <dbReference type="Pfam" id="PF13473"/>
    </source>
</evidence>
<protein>
    <submittedName>
        <fullName evidence="3">Cupredoxin family domain protein</fullName>
    </submittedName>
</protein>
<dbReference type="SUPFAM" id="SSF49503">
    <property type="entry name" value="Cupredoxins"/>
    <property type="match status" value="1"/>
</dbReference>
<feature type="transmembrane region" description="Helical" evidence="1">
    <location>
        <begin position="6"/>
        <end position="24"/>
    </location>
</feature>
<keyword evidence="1" id="KW-0472">Membrane</keyword>
<keyword evidence="1" id="KW-0812">Transmembrane</keyword>
<dbReference type="InterPro" id="IPR008972">
    <property type="entry name" value="Cupredoxin"/>
</dbReference>
<evidence type="ECO:0000313" key="4">
    <source>
        <dbReference type="Proteomes" id="UP000034246"/>
    </source>
</evidence>
<dbReference type="InterPro" id="IPR028096">
    <property type="entry name" value="EfeO_Cupredoxin"/>
</dbReference>
<dbReference type="EMBL" id="LBWP01000011">
    <property type="protein sequence ID" value="KKR11145.1"/>
    <property type="molecule type" value="Genomic_DNA"/>
</dbReference>
<reference evidence="3 4" key="1">
    <citation type="journal article" date="2015" name="Nature">
        <title>rRNA introns, odd ribosomes, and small enigmatic genomes across a large radiation of phyla.</title>
        <authorList>
            <person name="Brown C.T."/>
            <person name="Hug L.A."/>
            <person name="Thomas B.C."/>
            <person name="Sharon I."/>
            <person name="Castelle C.J."/>
            <person name="Singh A."/>
            <person name="Wilkins M.J."/>
            <person name="Williams K.H."/>
            <person name="Banfield J.F."/>
        </authorList>
    </citation>
    <scope>NUCLEOTIDE SEQUENCE [LARGE SCALE GENOMIC DNA]</scope>
</reference>
<dbReference type="Proteomes" id="UP000034246">
    <property type="component" value="Unassembled WGS sequence"/>
</dbReference>
<evidence type="ECO:0000313" key="3">
    <source>
        <dbReference type="EMBL" id="KKR11145.1"/>
    </source>
</evidence>
<accession>A0A0G0QL98</accession>
<dbReference type="Pfam" id="PF13473">
    <property type="entry name" value="Cupredoxin_1"/>
    <property type="match status" value="1"/>
</dbReference>
<dbReference type="AlphaFoldDB" id="A0A0G0QL98"/>
<sequence>MILSKIIVTSFGLILIGFIYWFFFGKKSSTAEVLDGQGEIKVTVEGGYKPEVIKLKKGIKTTLILKRTDTNPCLEDFIIPDLKIKRYLPMNKEIKVSIKVDRVGIWDFHCGMNMYHGKLIVE</sequence>
<comment type="caution">
    <text evidence="3">The sequence shown here is derived from an EMBL/GenBank/DDBJ whole genome shotgun (WGS) entry which is preliminary data.</text>
</comment>
<feature type="domain" description="EfeO-type cupredoxin-like" evidence="2">
    <location>
        <begin position="17"/>
        <end position="121"/>
    </location>
</feature>
<name>A0A0G0QL98_9BACT</name>
<dbReference type="STRING" id="1618550.UT39_C0011G0017"/>
<proteinExistence type="predicted"/>
<organism evidence="3 4">
    <name type="scientific">Candidatus Woesebacteria bacterium GW2011_GWA1_39_21</name>
    <dbReference type="NCBI Taxonomy" id="1618550"/>
    <lineage>
        <taxon>Bacteria</taxon>
        <taxon>Candidatus Woeseibacteriota</taxon>
    </lineage>
</organism>
<dbReference type="Gene3D" id="2.60.40.420">
    <property type="entry name" value="Cupredoxins - blue copper proteins"/>
    <property type="match status" value="1"/>
</dbReference>
<keyword evidence="1" id="KW-1133">Transmembrane helix</keyword>